<feature type="transmembrane region" description="Helical" evidence="1">
    <location>
        <begin position="15"/>
        <end position="34"/>
    </location>
</feature>
<keyword evidence="1" id="KW-0812">Transmembrane</keyword>
<evidence type="ECO:0000313" key="4">
    <source>
        <dbReference type="Proteomes" id="UP001623591"/>
    </source>
</evidence>
<dbReference type="InterPro" id="IPR028087">
    <property type="entry name" value="Tad_N"/>
</dbReference>
<dbReference type="Pfam" id="PF13400">
    <property type="entry name" value="Tad"/>
    <property type="match status" value="1"/>
</dbReference>
<gene>
    <name evidence="3" type="ORF">ACJDUG_12420</name>
</gene>
<dbReference type="RefSeq" id="WP_406770208.1">
    <property type="nucleotide sequence ID" value="NZ_JBJHZZ010000009.1"/>
</dbReference>
<keyword evidence="1" id="KW-0472">Membrane</keyword>
<proteinExistence type="predicted"/>
<reference evidence="3 4" key="1">
    <citation type="submission" date="2024-11" db="EMBL/GenBank/DDBJ databases">
        <authorList>
            <person name="Heng Y.C."/>
            <person name="Lim A.C.H."/>
            <person name="Lee J.K.Y."/>
            <person name="Kittelmann S."/>
        </authorList>
    </citation>
    <scope>NUCLEOTIDE SEQUENCE [LARGE SCALE GENOMIC DNA]</scope>
    <source>
        <strain evidence="3 4">WILCCON 0185</strain>
    </source>
</reference>
<feature type="domain" description="Putative Flp pilus-assembly TadG-like N-terminal" evidence="2">
    <location>
        <begin position="15"/>
        <end position="59"/>
    </location>
</feature>
<evidence type="ECO:0000256" key="1">
    <source>
        <dbReference type="SAM" id="Phobius"/>
    </source>
</evidence>
<dbReference type="EMBL" id="JBJHZZ010000009">
    <property type="protein sequence ID" value="MFL0247776.1"/>
    <property type="molecule type" value="Genomic_DNA"/>
</dbReference>
<keyword evidence="1" id="KW-1133">Transmembrane helix</keyword>
<comment type="caution">
    <text evidence="3">The sequence shown here is derived from an EMBL/GenBank/DDBJ whole genome shotgun (WGS) entry which is preliminary data.</text>
</comment>
<protein>
    <submittedName>
        <fullName evidence="3">Pilus assembly protein TadG-related protein</fullName>
    </submittedName>
</protein>
<sequence length="306" mass="33062">MIKKFKLLKEEDGVGLIWFALTFAIIIFITGLAIDGGRLYLSKIELRKTADAAALSGASELTGTSTSITNIVNEILSANNEQSSLKALDIKPNGEYKVKVTLEKNVPLYFMKIFGFNNTPVDVSSTAAIYPMVETSGAVPFGINKDTIFDSNTLYTLKVDAGDSTAGNFGILALGGVGADLYSDNLRYGYNQDIHVGQIIDTQTGNIQGKTVDGVNYRIQNSPYAAYDESHKDDPRIIKILVYEPYEASTNQLKSIKITGFAYFYLAEPMGSNDSAVKGYFIRQTGAGTGSSDVADNGAYAAKLVE</sequence>
<evidence type="ECO:0000259" key="2">
    <source>
        <dbReference type="Pfam" id="PF13400"/>
    </source>
</evidence>
<keyword evidence="4" id="KW-1185">Reference proteome</keyword>
<evidence type="ECO:0000313" key="3">
    <source>
        <dbReference type="EMBL" id="MFL0247776.1"/>
    </source>
</evidence>
<dbReference type="Proteomes" id="UP001623591">
    <property type="component" value="Unassembled WGS sequence"/>
</dbReference>
<organism evidence="3 4">
    <name type="scientific">Candidatus Clostridium stratigraminis</name>
    <dbReference type="NCBI Taxonomy" id="3381661"/>
    <lineage>
        <taxon>Bacteria</taxon>
        <taxon>Bacillati</taxon>
        <taxon>Bacillota</taxon>
        <taxon>Clostridia</taxon>
        <taxon>Eubacteriales</taxon>
        <taxon>Clostridiaceae</taxon>
        <taxon>Clostridium</taxon>
    </lineage>
</organism>
<accession>A0ABW8T5D6</accession>
<name>A0ABW8T5D6_9CLOT</name>